<dbReference type="EMBL" id="JAUCML010000003">
    <property type="protein sequence ID" value="MDM7884668.1"/>
    <property type="molecule type" value="Genomic_DNA"/>
</dbReference>
<evidence type="ECO:0000259" key="2">
    <source>
        <dbReference type="Pfam" id="PF04069"/>
    </source>
</evidence>
<evidence type="ECO:0000256" key="1">
    <source>
        <dbReference type="SAM" id="MobiDB-lite"/>
    </source>
</evidence>
<accession>A0ABT7T521</accession>
<dbReference type="RefSeq" id="WP_182045281.1">
    <property type="nucleotide sequence ID" value="NZ_JAUCML010000003.1"/>
</dbReference>
<name>A0ABT7T521_9MICO</name>
<dbReference type="Gene3D" id="3.40.190.10">
    <property type="entry name" value="Periplasmic binding protein-like II"/>
    <property type="match status" value="1"/>
</dbReference>
<comment type="caution">
    <text evidence="3">The sequence shown here is derived from an EMBL/GenBank/DDBJ whole genome shotgun (WGS) entry which is preliminary data.</text>
</comment>
<gene>
    <name evidence="3" type="ORF">QUG92_06070</name>
</gene>
<feature type="domain" description="ABC-type glycine betaine transport system substrate-binding" evidence="2">
    <location>
        <begin position="91"/>
        <end position="363"/>
    </location>
</feature>
<evidence type="ECO:0000313" key="4">
    <source>
        <dbReference type="Proteomes" id="UP001237823"/>
    </source>
</evidence>
<dbReference type="SUPFAM" id="SSF53850">
    <property type="entry name" value="Periplasmic binding protein-like II"/>
    <property type="match status" value="1"/>
</dbReference>
<reference evidence="3 4" key="1">
    <citation type="submission" date="2023-06" db="EMBL/GenBank/DDBJ databases">
        <authorList>
            <person name="Feng G."/>
            <person name="Li J."/>
            <person name="Zhu H."/>
        </authorList>
    </citation>
    <scope>NUCLEOTIDE SEQUENCE [LARGE SCALE GENOMIC DNA]</scope>
    <source>
        <strain evidence="3 4">RHCKG23</strain>
    </source>
</reference>
<dbReference type="CDD" id="cd13611">
    <property type="entry name" value="PBP2_YehZ"/>
    <property type="match status" value="1"/>
</dbReference>
<dbReference type="Proteomes" id="UP001237823">
    <property type="component" value="Unassembled WGS sequence"/>
</dbReference>
<evidence type="ECO:0000313" key="3">
    <source>
        <dbReference type="EMBL" id="MDM7884668.1"/>
    </source>
</evidence>
<sequence length="372" mass="40155">MTYDDQPHAVQPHDAQPHAVRPHRPAGRTDVPGVSRASRPSVRRRALAAAAVAGASALVLTGCGLQPAASFVPGAAPGSIQRIDDLPDDVHLTVTSKNFTEQLVLGKIAVLAAKAAGFDVTDETNVPGSVAVRELMTSHSADVTYEYTGTAWLTFMAHDQGIPDKTEQWQAVKDEDAGNGLTWLEPAPMNNTYAFAVRDEAVPELDDVQTLSDITKLPVDQRTFCVESEFNSRADGFKPMLEKYGLELGGSGEDGVPTSNVSILDTGTVYTATDRGKCNFGEVFTTDGRIKSLGLTVLEDDRGFFPAYNVAPVIDSATLEEYPQLRDVYDQISPALTDEVLQELNRQVDVEGREPADVAFDWMVDEGFITAP</sequence>
<organism evidence="3 4">
    <name type="scientific">Curtobacterium citri</name>
    <dbReference type="NCBI Taxonomy" id="3055139"/>
    <lineage>
        <taxon>Bacteria</taxon>
        <taxon>Bacillati</taxon>
        <taxon>Actinomycetota</taxon>
        <taxon>Actinomycetes</taxon>
        <taxon>Micrococcales</taxon>
        <taxon>Microbacteriaceae</taxon>
        <taxon>Curtobacterium</taxon>
    </lineage>
</organism>
<keyword evidence="4" id="KW-1185">Reference proteome</keyword>
<proteinExistence type="predicted"/>
<protein>
    <submittedName>
        <fullName evidence="3">Glycine betaine ABC transporter substrate-binding protein</fullName>
    </submittedName>
</protein>
<feature type="compositionally biased region" description="Low complexity" evidence="1">
    <location>
        <begin position="31"/>
        <end position="40"/>
    </location>
</feature>
<feature type="region of interest" description="Disordered" evidence="1">
    <location>
        <begin position="1"/>
        <end position="40"/>
    </location>
</feature>
<dbReference type="InterPro" id="IPR007210">
    <property type="entry name" value="ABC_Gly_betaine_transp_sub-bd"/>
</dbReference>
<dbReference type="Pfam" id="PF04069">
    <property type="entry name" value="OpuAC"/>
    <property type="match status" value="1"/>
</dbReference>
<dbReference type="Gene3D" id="3.40.190.120">
    <property type="entry name" value="Osmoprotection protein (prox), domain 2"/>
    <property type="match status" value="1"/>
</dbReference>